<dbReference type="PROSITE" id="PS50893">
    <property type="entry name" value="ABC_TRANSPORTER_2"/>
    <property type="match status" value="2"/>
</dbReference>
<dbReference type="Proteomes" id="UP000181985">
    <property type="component" value="Chromosome"/>
</dbReference>
<evidence type="ECO:0000256" key="8">
    <source>
        <dbReference type="ARBA" id="ARBA00022967"/>
    </source>
</evidence>
<keyword evidence="12" id="KW-1185">Reference proteome</keyword>
<gene>
    <name evidence="11" type="ORF">BOX17_12265</name>
</gene>
<dbReference type="CDD" id="cd03215">
    <property type="entry name" value="ABC_Carb_Monos_II"/>
    <property type="match status" value="1"/>
</dbReference>
<evidence type="ECO:0000259" key="10">
    <source>
        <dbReference type="PROSITE" id="PS50893"/>
    </source>
</evidence>
<dbReference type="Gene3D" id="3.40.50.300">
    <property type="entry name" value="P-loop containing nucleotide triphosphate hydrolases"/>
    <property type="match status" value="2"/>
</dbReference>
<keyword evidence="8" id="KW-1278">Translocase</keyword>
<dbReference type="EMBL" id="CP018139">
    <property type="protein sequence ID" value="APE32580.1"/>
    <property type="molecule type" value="Genomic_DNA"/>
</dbReference>
<dbReference type="InterPro" id="IPR027417">
    <property type="entry name" value="P-loop_NTPase"/>
</dbReference>
<protein>
    <submittedName>
        <fullName evidence="11">D-xylose ABC transporter ATP-binding protein</fullName>
    </submittedName>
</protein>
<keyword evidence="9" id="KW-0472">Membrane</keyword>
<feature type="domain" description="ABC transporter" evidence="10">
    <location>
        <begin position="1"/>
        <end position="237"/>
    </location>
</feature>
<feature type="domain" description="ABC transporter" evidence="10">
    <location>
        <begin position="247"/>
        <end position="491"/>
    </location>
</feature>
<dbReference type="PROSITE" id="PS00211">
    <property type="entry name" value="ABC_TRANSPORTER_1"/>
    <property type="match status" value="1"/>
</dbReference>
<dbReference type="KEGG" id="hsi:BOX17_12265"/>
<sequence>MALQGIGKSFGTVTVLEDVDLDLHAGHVLALAGENGAGKSTLMKVLSGVHQADAGVIRLHGREVRFATPRQAMDAGIAIIHQELNLVPTLSAGENIFLGREPLTALGRIDWRRLFREAAALLEELEQPIDPRTPVSRLSIGQQQMVEIARALSLDAEIIVMDEPTDALTDVETAVLERVVSSLRAAGKSLVLITHRLAEIFRMCDDVAVLRDGRLVHQGPTAESNEDRLIQQMVGRELADRYPYEAPRAGEVVLEVENLVAPGVQDISFSARAGEVLGFGGLMGAGRTEMCRALCGDVPRQAGRVRVHGREVQFTSPQQSLKAGLVYVPEDRKQSGLVLDHSVADNMSLTALPAFCGPLGIIRHARERSAIAHYIDAFRIKLSDPDQPAQTLSGGNQQKVSLAKALMPEPEIVILDEPTRGVDVGAKREIYLLINRLKREGKCVLLISSEMPELIGLSDRILVLANGHVSGEFQRDDATQEKIMTAAAHVATPMET</sequence>
<reference evidence="12" key="1">
    <citation type="submission" date="2016-11" db="EMBL/GenBank/DDBJ databases">
        <title>Halolamina sediminis sp. nov., an extremely halophilic archaeon isolated from solar salt.</title>
        <authorList>
            <person name="Koh H.-W."/>
            <person name="Rani S."/>
            <person name="Park S.-J."/>
        </authorList>
    </citation>
    <scope>NUCLEOTIDE SEQUENCE [LARGE SCALE GENOMIC DNA]</scope>
    <source>
        <strain evidence="12">Hb3</strain>
    </source>
</reference>
<accession>A0A1J0VKK9</accession>
<keyword evidence="6" id="KW-0547">Nucleotide-binding</keyword>
<dbReference type="InterPro" id="IPR003593">
    <property type="entry name" value="AAA+_ATPase"/>
</dbReference>
<evidence type="ECO:0000256" key="4">
    <source>
        <dbReference type="ARBA" id="ARBA00022597"/>
    </source>
</evidence>
<evidence type="ECO:0000256" key="9">
    <source>
        <dbReference type="ARBA" id="ARBA00023136"/>
    </source>
</evidence>
<dbReference type="AlphaFoldDB" id="A0A1J0VKK9"/>
<dbReference type="PANTHER" id="PTHR43790:SF3">
    <property type="entry name" value="D-ALLOSE IMPORT ATP-BINDING PROTEIN ALSA-RELATED"/>
    <property type="match status" value="1"/>
</dbReference>
<dbReference type="SUPFAM" id="SSF52540">
    <property type="entry name" value="P-loop containing nucleoside triphosphate hydrolases"/>
    <property type="match status" value="2"/>
</dbReference>
<dbReference type="GO" id="GO:0005886">
    <property type="term" value="C:plasma membrane"/>
    <property type="evidence" value="ECO:0007669"/>
    <property type="project" value="UniProtKB-SubCell"/>
</dbReference>
<evidence type="ECO:0000256" key="5">
    <source>
        <dbReference type="ARBA" id="ARBA00022737"/>
    </source>
</evidence>
<dbReference type="InterPro" id="IPR017871">
    <property type="entry name" value="ABC_transporter-like_CS"/>
</dbReference>
<dbReference type="OrthoDB" id="9776369at2"/>
<evidence type="ECO:0000256" key="6">
    <source>
        <dbReference type="ARBA" id="ARBA00022741"/>
    </source>
</evidence>
<dbReference type="SMART" id="SM00382">
    <property type="entry name" value="AAA"/>
    <property type="match status" value="2"/>
</dbReference>
<dbReference type="InterPro" id="IPR050107">
    <property type="entry name" value="ABC_carbohydrate_import_ATPase"/>
</dbReference>
<evidence type="ECO:0000256" key="3">
    <source>
        <dbReference type="ARBA" id="ARBA00022475"/>
    </source>
</evidence>
<dbReference type="CDD" id="cd03216">
    <property type="entry name" value="ABC_Carb_Monos_I"/>
    <property type="match status" value="1"/>
</dbReference>
<evidence type="ECO:0000256" key="1">
    <source>
        <dbReference type="ARBA" id="ARBA00004202"/>
    </source>
</evidence>
<proteinExistence type="predicted"/>
<keyword evidence="2" id="KW-0813">Transport</keyword>
<dbReference type="GO" id="GO:0016887">
    <property type="term" value="F:ATP hydrolysis activity"/>
    <property type="evidence" value="ECO:0007669"/>
    <property type="project" value="InterPro"/>
</dbReference>
<keyword evidence="3" id="KW-1003">Cell membrane</keyword>
<evidence type="ECO:0000313" key="11">
    <source>
        <dbReference type="EMBL" id="APE32580.1"/>
    </source>
</evidence>
<evidence type="ECO:0000313" key="12">
    <source>
        <dbReference type="Proteomes" id="UP000181985"/>
    </source>
</evidence>
<evidence type="ECO:0000256" key="2">
    <source>
        <dbReference type="ARBA" id="ARBA00022448"/>
    </source>
</evidence>
<dbReference type="InterPro" id="IPR003439">
    <property type="entry name" value="ABC_transporter-like_ATP-bd"/>
</dbReference>
<organism evidence="11 12">
    <name type="scientific">Halomonas aestuarii</name>
    <dbReference type="NCBI Taxonomy" id="1897729"/>
    <lineage>
        <taxon>Bacteria</taxon>
        <taxon>Pseudomonadati</taxon>
        <taxon>Pseudomonadota</taxon>
        <taxon>Gammaproteobacteria</taxon>
        <taxon>Oceanospirillales</taxon>
        <taxon>Halomonadaceae</taxon>
        <taxon>Halomonas</taxon>
    </lineage>
</organism>
<dbReference type="GO" id="GO:0005524">
    <property type="term" value="F:ATP binding"/>
    <property type="evidence" value="ECO:0007669"/>
    <property type="project" value="UniProtKB-KW"/>
</dbReference>
<keyword evidence="4" id="KW-0762">Sugar transport</keyword>
<dbReference type="PANTHER" id="PTHR43790">
    <property type="entry name" value="CARBOHYDRATE TRANSPORT ATP-BINDING PROTEIN MG119-RELATED"/>
    <property type="match status" value="1"/>
</dbReference>
<evidence type="ECO:0000256" key="7">
    <source>
        <dbReference type="ARBA" id="ARBA00022840"/>
    </source>
</evidence>
<keyword evidence="7 11" id="KW-0067">ATP-binding</keyword>
<keyword evidence="5" id="KW-0677">Repeat</keyword>
<dbReference type="Pfam" id="PF00005">
    <property type="entry name" value="ABC_tran"/>
    <property type="match status" value="2"/>
</dbReference>
<comment type="subcellular location">
    <subcellularLocation>
        <location evidence="1">Cell membrane</location>
        <topology evidence="1">Peripheral membrane protein</topology>
    </subcellularLocation>
</comment>
<name>A0A1J0VKK9_9GAMM</name>
<dbReference type="FunFam" id="3.40.50.300:FF:000127">
    <property type="entry name" value="Ribose import ATP-binding protein RbsA"/>
    <property type="match status" value="1"/>
</dbReference>